<reference evidence="2" key="1">
    <citation type="submission" date="2021-07" db="EMBL/GenBank/DDBJ databases">
        <title>Elsinoe batatas strain:CRI-CJ2 Genome sequencing and assembly.</title>
        <authorList>
            <person name="Huang L."/>
        </authorList>
    </citation>
    <scope>NUCLEOTIDE SEQUENCE</scope>
    <source>
        <strain evidence="2">CRI-CJ2</strain>
    </source>
</reference>
<feature type="region of interest" description="Disordered" evidence="1">
    <location>
        <begin position="289"/>
        <end position="315"/>
    </location>
</feature>
<dbReference type="Proteomes" id="UP000809789">
    <property type="component" value="Unassembled WGS sequence"/>
</dbReference>
<dbReference type="AlphaFoldDB" id="A0A8K0PM94"/>
<feature type="region of interest" description="Disordered" evidence="1">
    <location>
        <begin position="110"/>
        <end position="145"/>
    </location>
</feature>
<proteinExistence type="predicted"/>
<dbReference type="OrthoDB" id="1562405at2759"/>
<evidence type="ECO:0000313" key="2">
    <source>
        <dbReference type="EMBL" id="KAG8630794.1"/>
    </source>
</evidence>
<keyword evidence="3" id="KW-1185">Reference proteome</keyword>
<feature type="region of interest" description="Disordered" evidence="1">
    <location>
        <begin position="409"/>
        <end position="428"/>
    </location>
</feature>
<comment type="caution">
    <text evidence="2">The sequence shown here is derived from an EMBL/GenBank/DDBJ whole genome shotgun (WGS) entry which is preliminary data.</text>
</comment>
<protein>
    <submittedName>
        <fullName evidence="2">Uncharacterized protein</fullName>
    </submittedName>
</protein>
<sequence length="528" mass="58386">MLLTVVPFNVAVTVLLLVFHKYWRLHRLAMAAPTTIQVALAFAVVKSRPEDLALDDYLAILQRTLITSTGTHQPAAELDAPRFLQNECTRLRTQLEAAHLEISQLRTKCTSDPGHHQIAGEVPSRGRTTASSQTTTKRRRTTREGAAGMETVAVETPHFEPSPSLSNQAVASLSAWIGEMRIRQKRSEVDANHLSRLLSRSLAGIKDHLHAISESLQKSSESGPEGSTTLNNLRGIARAIAICVQSYDQLDLLHFDDTGRANIIYNFGSMCSSTLDALAMATRLRTEEQVSDAAENYQPQTKRKRRHTGHSHSVNGLKKVEDGLHQLLLSILHCLDSTKQHHTHLYEALLHFIIVDVGLALRTLTDLPDPLSADTQATDKARQHALLHGNRLLPILRTALARSPRSFRVNSTLTNRPSHPPASDPTLELKDRHNLATPVLAKLQRTLVAATMWDASTLDQAAEYLVKPAMPEPLTEESAGRSRKKKTSDALNPAETFQASVFECLGWEILAYEGKLSDFLDEDTAAFK</sequence>
<accession>A0A8K0PM94</accession>
<feature type="compositionally biased region" description="Basic residues" evidence="1">
    <location>
        <begin position="301"/>
        <end position="310"/>
    </location>
</feature>
<gene>
    <name evidence="2" type="ORF">KVT40_002413</name>
</gene>
<feature type="compositionally biased region" description="Low complexity" evidence="1">
    <location>
        <begin position="125"/>
        <end position="135"/>
    </location>
</feature>
<evidence type="ECO:0000256" key="1">
    <source>
        <dbReference type="SAM" id="MobiDB-lite"/>
    </source>
</evidence>
<name>A0A8K0PM94_9PEZI</name>
<evidence type="ECO:0000313" key="3">
    <source>
        <dbReference type="Proteomes" id="UP000809789"/>
    </source>
</evidence>
<organism evidence="2 3">
    <name type="scientific">Elsinoe batatas</name>
    <dbReference type="NCBI Taxonomy" id="2601811"/>
    <lineage>
        <taxon>Eukaryota</taxon>
        <taxon>Fungi</taxon>
        <taxon>Dikarya</taxon>
        <taxon>Ascomycota</taxon>
        <taxon>Pezizomycotina</taxon>
        <taxon>Dothideomycetes</taxon>
        <taxon>Dothideomycetidae</taxon>
        <taxon>Myriangiales</taxon>
        <taxon>Elsinoaceae</taxon>
        <taxon>Elsinoe</taxon>
    </lineage>
</organism>
<feature type="region of interest" description="Disordered" evidence="1">
    <location>
        <begin position="472"/>
        <end position="491"/>
    </location>
</feature>
<dbReference type="EMBL" id="JAESVG020000002">
    <property type="protein sequence ID" value="KAG8630794.1"/>
    <property type="molecule type" value="Genomic_DNA"/>
</dbReference>